<protein>
    <submittedName>
        <fullName evidence="1">Uncharacterized protein</fullName>
    </submittedName>
</protein>
<reference evidence="2" key="1">
    <citation type="journal article" date="2023" name="Front. Plant Sci.">
        <title>Chromosomal-level genome assembly of Melastoma candidum provides insights into trichome evolution.</title>
        <authorList>
            <person name="Zhong Y."/>
            <person name="Wu W."/>
            <person name="Sun C."/>
            <person name="Zou P."/>
            <person name="Liu Y."/>
            <person name="Dai S."/>
            <person name="Zhou R."/>
        </authorList>
    </citation>
    <scope>NUCLEOTIDE SEQUENCE [LARGE SCALE GENOMIC DNA]</scope>
</reference>
<accession>A0ACB9R6E2</accession>
<keyword evidence="2" id="KW-1185">Reference proteome</keyword>
<evidence type="ECO:0000313" key="2">
    <source>
        <dbReference type="Proteomes" id="UP001057402"/>
    </source>
</evidence>
<sequence>MAKFLALILTLACVVGSVQCRRPFWEMIWPPLLPSPPPSLPQSPNSTDGSFGLPPSSYDHPNTPTSPLPSAAVRDVLSLSPSPSSYDNRVQAGQPPSSPSRPLLSSSPVTLPSSPPSSDDSGSQTNKLPQAPAPFQALFNVLHYGAKGNGRDDDSQAFKDAWDNACRSSSSSGIYVPAGRKYMLLPMSLSGPCNSDITVQIDGELVAPEEPSEWGCSICHTWIEFEQVDGLTIHGSGSFNGQGSGWWRKPICREAGDNIDCHKKPTSLQVIKASNLSLRDLTFKDSPQMHIVVGHTKHVHIDNLIIRAPGDSPNTDGIHIQNCEDVHVSDSDIGTGDDCISISHGSSDINVKGILCGPGHGVSIGSLGNHGSEHKVENVHVKDVRFRGSTNGARIKTWQGGKGYAKNIVFENITCDRVRNPIIITQFYCDHEICKKQASAVQISNVTFSNVRGSSDTQKAIELECSESHPCTDIILKDIDLRWTKGERETQSTCLNVQGRRNGNISPSVPCLDFDDKLGNTH</sequence>
<gene>
    <name evidence="1" type="ORF">MLD38_011900</name>
</gene>
<dbReference type="EMBL" id="CM042883">
    <property type="protein sequence ID" value="KAI4373826.1"/>
    <property type="molecule type" value="Genomic_DNA"/>
</dbReference>
<comment type="caution">
    <text evidence="1">The sequence shown here is derived from an EMBL/GenBank/DDBJ whole genome shotgun (WGS) entry which is preliminary data.</text>
</comment>
<dbReference type="Proteomes" id="UP001057402">
    <property type="component" value="Chromosome 4"/>
</dbReference>
<evidence type="ECO:0000313" key="1">
    <source>
        <dbReference type="EMBL" id="KAI4373826.1"/>
    </source>
</evidence>
<name>A0ACB9R6E2_9MYRT</name>
<proteinExistence type="predicted"/>
<organism evidence="1 2">
    <name type="scientific">Melastoma candidum</name>
    <dbReference type="NCBI Taxonomy" id="119954"/>
    <lineage>
        <taxon>Eukaryota</taxon>
        <taxon>Viridiplantae</taxon>
        <taxon>Streptophyta</taxon>
        <taxon>Embryophyta</taxon>
        <taxon>Tracheophyta</taxon>
        <taxon>Spermatophyta</taxon>
        <taxon>Magnoliopsida</taxon>
        <taxon>eudicotyledons</taxon>
        <taxon>Gunneridae</taxon>
        <taxon>Pentapetalae</taxon>
        <taxon>rosids</taxon>
        <taxon>malvids</taxon>
        <taxon>Myrtales</taxon>
        <taxon>Melastomataceae</taxon>
        <taxon>Melastomatoideae</taxon>
        <taxon>Melastomateae</taxon>
        <taxon>Melastoma</taxon>
    </lineage>
</organism>